<keyword evidence="7" id="KW-0249">Electron transport</keyword>
<evidence type="ECO:0000256" key="4">
    <source>
        <dbReference type="ARBA" id="ARBA00022617"/>
    </source>
</evidence>
<dbReference type="GO" id="GO:0016020">
    <property type="term" value="C:membrane"/>
    <property type="evidence" value="ECO:0007669"/>
    <property type="project" value="UniProtKB-SubCell"/>
</dbReference>
<feature type="transmembrane region" description="Helical" evidence="11">
    <location>
        <begin position="27"/>
        <end position="48"/>
    </location>
</feature>
<evidence type="ECO:0000256" key="7">
    <source>
        <dbReference type="ARBA" id="ARBA00022982"/>
    </source>
</evidence>
<evidence type="ECO:0000259" key="12">
    <source>
        <dbReference type="PROSITE" id="PS50939"/>
    </source>
</evidence>
<sequence length="201" mass="21979">MCTILLPDVALLLYRICRCCRRIYVKLFHTIFHALTIPCVVVGFIAVLDSHNLANPPIANFYSLHSWMGLVTMGLFALQVFKGVNTGSNIHPGSCVDMIHQNFLILLCCEGATAAFRASLVPIHATFGITTFMLAVATCLTGLTEKAFFSLGNTYSSLPQEAFVVNSLAMALMGCAIIVGYIVMREDLRYRGHLLVSAQAD</sequence>
<keyword evidence="8 11" id="KW-1133">Transmembrane helix</keyword>
<keyword evidence="10 11" id="KW-0472">Membrane</keyword>
<keyword evidence="3" id="KW-0813">Transport</keyword>
<evidence type="ECO:0000256" key="11">
    <source>
        <dbReference type="SAM" id="Phobius"/>
    </source>
</evidence>
<evidence type="ECO:0000313" key="13">
    <source>
        <dbReference type="EMBL" id="CAD7430213.1"/>
    </source>
</evidence>
<organism evidence="13">
    <name type="scientific">Timema monikensis</name>
    <dbReference type="NCBI Taxonomy" id="170555"/>
    <lineage>
        <taxon>Eukaryota</taxon>
        <taxon>Metazoa</taxon>
        <taxon>Ecdysozoa</taxon>
        <taxon>Arthropoda</taxon>
        <taxon>Hexapoda</taxon>
        <taxon>Insecta</taxon>
        <taxon>Pterygota</taxon>
        <taxon>Neoptera</taxon>
        <taxon>Polyneoptera</taxon>
        <taxon>Phasmatodea</taxon>
        <taxon>Timematodea</taxon>
        <taxon>Timematoidea</taxon>
        <taxon>Timematidae</taxon>
        <taxon>Timema</taxon>
    </lineage>
</organism>
<evidence type="ECO:0000256" key="3">
    <source>
        <dbReference type="ARBA" id="ARBA00022448"/>
    </source>
</evidence>
<keyword evidence="4" id="KW-0349">Heme</keyword>
<reference evidence="13" key="1">
    <citation type="submission" date="2020-11" db="EMBL/GenBank/DDBJ databases">
        <authorList>
            <person name="Tran Van P."/>
        </authorList>
    </citation>
    <scope>NUCLEOTIDE SEQUENCE</scope>
</reference>
<accession>A0A7R9ECS9</accession>
<dbReference type="InterPro" id="IPR006593">
    <property type="entry name" value="Cyt_b561/ferric_Rdtase_TM"/>
</dbReference>
<dbReference type="GO" id="GO:0046872">
    <property type="term" value="F:metal ion binding"/>
    <property type="evidence" value="ECO:0007669"/>
    <property type="project" value="UniProtKB-KW"/>
</dbReference>
<feature type="transmembrane region" description="Helical" evidence="11">
    <location>
        <begin position="163"/>
        <end position="184"/>
    </location>
</feature>
<dbReference type="PANTHER" id="PTHR10106">
    <property type="entry name" value="CYTOCHROME B561-RELATED"/>
    <property type="match status" value="1"/>
</dbReference>
<keyword evidence="5 11" id="KW-0812">Transmembrane</keyword>
<evidence type="ECO:0000256" key="1">
    <source>
        <dbReference type="ARBA" id="ARBA00001970"/>
    </source>
</evidence>
<dbReference type="Gene3D" id="1.20.120.1770">
    <property type="match status" value="1"/>
</dbReference>
<evidence type="ECO:0000256" key="9">
    <source>
        <dbReference type="ARBA" id="ARBA00023004"/>
    </source>
</evidence>
<comment type="subcellular location">
    <subcellularLocation>
        <location evidence="2">Membrane</location>
        <topology evidence="2">Multi-pass membrane protein</topology>
    </subcellularLocation>
</comment>
<evidence type="ECO:0000256" key="2">
    <source>
        <dbReference type="ARBA" id="ARBA00004141"/>
    </source>
</evidence>
<name>A0A7R9ECS9_9NEOP</name>
<dbReference type="EMBL" id="OB794403">
    <property type="protein sequence ID" value="CAD7430213.1"/>
    <property type="molecule type" value="Genomic_DNA"/>
</dbReference>
<evidence type="ECO:0000256" key="8">
    <source>
        <dbReference type="ARBA" id="ARBA00022989"/>
    </source>
</evidence>
<comment type="cofactor">
    <cofactor evidence="1">
        <name>heme b</name>
        <dbReference type="ChEBI" id="CHEBI:60344"/>
    </cofactor>
</comment>
<dbReference type="Pfam" id="PF03188">
    <property type="entry name" value="Cytochrom_B561"/>
    <property type="match status" value="2"/>
</dbReference>
<dbReference type="PANTHER" id="PTHR10106:SF24">
    <property type="entry name" value="NO EXTENDED MEMORY, ISOFORM A"/>
    <property type="match status" value="1"/>
</dbReference>
<keyword evidence="6" id="KW-0479">Metal-binding</keyword>
<keyword evidence="9" id="KW-0408">Iron</keyword>
<dbReference type="InterPro" id="IPR043205">
    <property type="entry name" value="CYB561/CYBRD1-like"/>
</dbReference>
<gene>
    <name evidence="13" type="ORF">TMSB3V08_LOCUS6975</name>
</gene>
<evidence type="ECO:0000256" key="10">
    <source>
        <dbReference type="ARBA" id="ARBA00023136"/>
    </source>
</evidence>
<protein>
    <recommendedName>
        <fullName evidence="12">Cytochrome b561 domain-containing protein</fullName>
    </recommendedName>
</protein>
<proteinExistence type="predicted"/>
<feature type="domain" description="Cytochrome b561" evidence="12">
    <location>
        <begin position="1"/>
        <end position="184"/>
    </location>
</feature>
<evidence type="ECO:0000256" key="6">
    <source>
        <dbReference type="ARBA" id="ARBA00022723"/>
    </source>
</evidence>
<dbReference type="PROSITE" id="PS50939">
    <property type="entry name" value="CYTOCHROME_B561"/>
    <property type="match status" value="1"/>
</dbReference>
<dbReference type="SMART" id="SM00665">
    <property type="entry name" value="B561"/>
    <property type="match status" value="1"/>
</dbReference>
<evidence type="ECO:0000256" key="5">
    <source>
        <dbReference type="ARBA" id="ARBA00022692"/>
    </source>
</evidence>
<feature type="transmembrane region" description="Helical" evidence="11">
    <location>
        <begin position="123"/>
        <end position="143"/>
    </location>
</feature>
<dbReference type="GO" id="GO:0016491">
    <property type="term" value="F:oxidoreductase activity"/>
    <property type="evidence" value="ECO:0007669"/>
    <property type="project" value="InterPro"/>
</dbReference>
<feature type="transmembrane region" description="Helical" evidence="11">
    <location>
        <begin position="60"/>
        <end position="78"/>
    </location>
</feature>
<dbReference type="AlphaFoldDB" id="A0A7R9ECS9"/>